<proteinExistence type="predicted"/>
<keyword evidence="3 4" id="KW-0408">Iron</keyword>
<dbReference type="KEGG" id="gsu:GSU2883"/>
<feature type="chain" id="PRO_5004285263" evidence="5">
    <location>
        <begin position="33"/>
        <end position="902"/>
    </location>
</feature>
<protein>
    <submittedName>
        <fullName evidence="7">Cytochrome c</fullName>
    </submittedName>
</protein>
<dbReference type="PANTHER" id="PTHR35038:SF6">
    <property type="entry name" value="SURFACE LOCALIZED DECAHEME CYTOCHROME C LIPOPROTEIN"/>
    <property type="match status" value="1"/>
</dbReference>
<keyword evidence="8" id="KW-1185">Reference proteome</keyword>
<dbReference type="Pfam" id="PF09698">
    <property type="entry name" value="GSu_C4xC__C2xCH"/>
    <property type="match status" value="2"/>
</dbReference>
<dbReference type="PROSITE" id="PS51007">
    <property type="entry name" value="CYTC"/>
    <property type="match status" value="1"/>
</dbReference>
<dbReference type="Proteomes" id="UP000000577">
    <property type="component" value="Chromosome"/>
</dbReference>
<organism evidence="7 8">
    <name type="scientific">Geobacter sulfurreducens (strain ATCC 51573 / DSM 12127 / PCA)</name>
    <dbReference type="NCBI Taxonomy" id="243231"/>
    <lineage>
        <taxon>Bacteria</taxon>
        <taxon>Pseudomonadati</taxon>
        <taxon>Thermodesulfobacteriota</taxon>
        <taxon>Desulfuromonadia</taxon>
        <taxon>Geobacterales</taxon>
        <taxon>Geobacteraceae</taxon>
        <taxon>Geobacter</taxon>
    </lineage>
</organism>
<dbReference type="InterPro" id="IPR009056">
    <property type="entry name" value="Cyt_c-like_dom"/>
</dbReference>
<evidence type="ECO:0000313" key="7">
    <source>
        <dbReference type="EMBL" id="AAR36275.1"/>
    </source>
</evidence>
<dbReference type="GO" id="GO:0046872">
    <property type="term" value="F:metal ion binding"/>
    <property type="evidence" value="ECO:0007669"/>
    <property type="project" value="UniProtKB-KW"/>
</dbReference>
<name>Q748W8_GEOSL</name>
<keyword evidence="2 5" id="KW-0732">Signal</keyword>
<dbReference type="SUPFAM" id="SSF48695">
    <property type="entry name" value="Multiheme cytochromes"/>
    <property type="match status" value="2"/>
</dbReference>
<evidence type="ECO:0000256" key="1">
    <source>
        <dbReference type="ARBA" id="ARBA00022723"/>
    </source>
</evidence>
<evidence type="ECO:0000256" key="5">
    <source>
        <dbReference type="SAM" id="SignalP"/>
    </source>
</evidence>
<dbReference type="OrthoDB" id="9810317at2"/>
<dbReference type="InterPro" id="IPR051829">
    <property type="entry name" value="Multiheme_Cytochr_ET"/>
</dbReference>
<dbReference type="InterPro" id="IPR036280">
    <property type="entry name" value="Multihaem_cyt_sf"/>
</dbReference>
<dbReference type="eggNOG" id="COG3880">
    <property type="taxonomic scope" value="Bacteria"/>
</dbReference>
<dbReference type="Gene3D" id="3.90.10.10">
    <property type="entry name" value="Cytochrome C3"/>
    <property type="match status" value="2"/>
</dbReference>
<gene>
    <name evidence="7" type="primary">omcH</name>
    <name evidence="7" type="ordered locus">GSU2883</name>
</gene>
<dbReference type="GO" id="GO:0009055">
    <property type="term" value="F:electron transfer activity"/>
    <property type="evidence" value="ECO:0007669"/>
    <property type="project" value="InterPro"/>
</dbReference>
<dbReference type="InterPro" id="IPR010176">
    <property type="entry name" value="C4xCH_C2xCH_motif_GEOSU"/>
</dbReference>
<dbReference type="PANTHER" id="PTHR35038">
    <property type="entry name" value="DISSIMILATORY SULFITE REDUCTASE SIRA"/>
    <property type="match status" value="1"/>
</dbReference>
<dbReference type="STRING" id="243231.GSU2883"/>
<evidence type="ECO:0000259" key="6">
    <source>
        <dbReference type="PROSITE" id="PS51007"/>
    </source>
</evidence>
<evidence type="ECO:0000256" key="2">
    <source>
        <dbReference type="ARBA" id="ARBA00022729"/>
    </source>
</evidence>
<sequence length="902" mass="91329">MDVNGRSTAVRRIVSTVAALALALVLGGHARAASTCTDCHGMPPIDAAYRNITTGGFKGSHQTHQPATATDCAVCHAGSATFATDHMNEKVELSSNINASPLAATYSKGVFFNQTSNPVMGTCSNVNCHFEKTTPTWAGAKLVSPTDCGVCHGSAPATGSHPSLLAAGKKHGDYYGTGTGSCVKCHPDHTVEAKPFAHATSAGKRPLSLRFTAAPNNGGTYSKTANLTYPNYLPSRNPARDGSCSAMYCHSDGNGGAARATATWGGTLAADCTGCHGGNAASAAPIITGLHAQHVDAAAVLGTTIECARCHNGPVSAGNDRAVTGVAAHVDGVKTVAFVGGGTWNATAKTCSATTCHSSGKATAPQPPTPAWTGAAMGCNGCHGIVGGTFTSIAGEPNYANAGAGLPLANSHRKHVVIAADCGVCHANTSTTGTAIKAGSTIHTNGVINVNFNTQAGATATWAASTKTCSNISCHGTANPVWGGTLPADCTGCHGGGVTSAAPIATLNHPTHLSRAYGPGNYLGTATAACQSCHDYSATQPDAKHADGTVQVLNAAGSACVKCHPGALPAWTSTTRIACTSCHAATPSVLANGVAAPYKANYATRGHGQAAVTYNASRACESCHDANGAHISGVLGDAVRLALPNDNTQCASCHNDPAKVPTPNEQNVLSHVTVAGGAATSLCKSCHDPHGTTNLAMVRTSIGGKTITFTNLSSGFVKTVAPYDGLCQVCHTATGHFRSGQAMDGHPTKNCLSCHGHKGGAYAFAPATACDSCHGYPPVPAGFVTGTGNYAAGKPEDYAGGGGAHVVAKHVPKTAVPAEGWANCTMCHGNGALNPATHQMALPVIPSKITVDVRDRLKFNHSLPLGPQQYDGKLLDGGANATGSCFNVNCHFKPSRKWSTSR</sequence>
<evidence type="ECO:0000256" key="4">
    <source>
        <dbReference type="PROSITE-ProRule" id="PRU00433"/>
    </source>
</evidence>
<dbReference type="GO" id="GO:0020037">
    <property type="term" value="F:heme binding"/>
    <property type="evidence" value="ECO:0007669"/>
    <property type="project" value="InterPro"/>
</dbReference>
<evidence type="ECO:0000313" key="8">
    <source>
        <dbReference type="Proteomes" id="UP000000577"/>
    </source>
</evidence>
<keyword evidence="1 4" id="KW-0479">Metal-binding</keyword>
<dbReference type="EMBL" id="AE017180">
    <property type="protein sequence ID" value="AAR36275.1"/>
    <property type="molecule type" value="Genomic_DNA"/>
</dbReference>
<evidence type="ECO:0000256" key="3">
    <source>
        <dbReference type="ARBA" id="ARBA00023004"/>
    </source>
</evidence>
<dbReference type="EnsemblBacteria" id="AAR36275">
    <property type="protein sequence ID" value="AAR36275"/>
    <property type="gene ID" value="GSU2883"/>
</dbReference>
<dbReference type="AlphaFoldDB" id="Q748W8"/>
<feature type="signal peptide" evidence="5">
    <location>
        <begin position="1"/>
        <end position="32"/>
    </location>
</feature>
<reference evidence="7 8" key="1">
    <citation type="journal article" date="2003" name="Science">
        <title>Genome of Geobacter sulfurreducens: metal reduction in subsurface environments.</title>
        <authorList>
            <person name="Methe B.A."/>
            <person name="Nelson K.E."/>
            <person name="Eisen J.A."/>
            <person name="Paulsen I.T."/>
            <person name="Nelson W."/>
            <person name="Heidelberg J.F."/>
            <person name="Wu D."/>
            <person name="Wu M."/>
            <person name="Ward N."/>
            <person name="Beanan M.J."/>
            <person name="Dodson R.J."/>
            <person name="Madupu R."/>
            <person name="Brinkac L.M."/>
            <person name="Daugherty S.C."/>
            <person name="DeBoy R.T."/>
            <person name="Durkin A.S."/>
            <person name="Gwinn M."/>
            <person name="Kolonay J.F."/>
            <person name="Sullivan S.A."/>
            <person name="Haft D.H."/>
            <person name="Selengut J."/>
            <person name="Davidsen T.M."/>
            <person name="Zafar N."/>
            <person name="White O."/>
            <person name="Tran B."/>
            <person name="Romero C."/>
            <person name="Forberger H.A."/>
            <person name="Weidman J."/>
            <person name="Khouri H."/>
            <person name="Feldblyum T.V."/>
            <person name="Utterback T.R."/>
            <person name="Van Aken S.E."/>
            <person name="Lovley D.R."/>
            <person name="Fraser C.M."/>
        </authorList>
    </citation>
    <scope>NUCLEOTIDE SEQUENCE [LARGE SCALE GENOMIC DNA]</scope>
    <source>
        <strain evidence="8">ATCC 51573 / DSM 12127 / PCA</strain>
    </source>
</reference>
<reference evidence="7 8" key="2">
    <citation type="journal article" date="2012" name="BMC Genomics">
        <title>Comparative genomic analysis of Geobacter sulfurreducens KN400, a strain with enhanced capacity for extracellular electron transfer and electricity production.</title>
        <authorList>
            <person name="Butler J.E."/>
            <person name="Young N.D."/>
            <person name="Aklujkar M."/>
            <person name="Lovley D.R."/>
        </authorList>
    </citation>
    <scope>NUCLEOTIDE SEQUENCE [LARGE SCALE GENOMIC DNA]</scope>
    <source>
        <strain evidence="8">ATCC 51573 / DSM 12127 / PCA</strain>
    </source>
</reference>
<feature type="domain" description="Cytochrome c" evidence="6">
    <location>
        <begin position="251"/>
        <end position="343"/>
    </location>
</feature>
<dbReference type="Gene3D" id="1.10.1130.10">
    <property type="entry name" value="Flavocytochrome C3, Chain A"/>
    <property type="match status" value="1"/>
</dbReference>
<dbReference type="InParanoid" id="Q748W8"/>
<dbReference type="CDD" id="cd08168">
    <property type="entry name" value="Cytochrom_C3"/>
    <property type="match status" value="1"/>
</dbReference>
<keyword evidence="4" id="KW-0349">Heme</keyword>
<accession>Q748W8</accession>
<dbReference type="NCBIfam" id="TIGR01904">
    <property type="entry name" value="GSu_C4xC__C2xCH"/>
    <property type="match status" value="4"/>
</dbReference>
<dbReference type="RefSeq" id="WP_010943512.1">
    <property type="nucleotide sequence ID" value="NC_002939.5"/>
</dbReference>
<dbReference type="HOGENOM" id="CLU_013249_0_0_7"/>
<dbReference type="GO" id="GO:0016491">
    <property type="term" value="F:oxidoreductase activity"/>
    <property type="evidence" value="ECO:0000318"/>
    <property type="project" value="GO_Central"/>
</dbReference>
<dbReference type="PATRIC" id="fig|243231.5.peg.2911"/>